<sequence length="816" mass="93775">MQSNAFGQTLRPADSEILRNNSTFKVDNTNNTMNTNSTFGPVQTPNVKSFSNSGDNNLYGTNNMTQQKEVDYYHNPTELFRWINYRRWDGARSRVITNPDEASVWVVSRHSTDSRVLWRQLPLHLVSMQSCIDASFMDDENRDSSESGSRGSEHSSADEATIQRQIEDLVEELLEAYPEGAHMQDDQGMLPLHSCLNAINASSYPNEKVLYLLVTANAGALRVSDRYGRKPMDILREKDVRHPVIQKAIRLLMRVQGMEDSLKDSMKSDVLQLLQDAEKKAENGRLASQRIIKRLEQELAEELAKAEKETNSAGKVHEISNVLREELKIVKKDYSSVERDLEQTRKERDGLIAKIESMQDKIDKQARQVDDMKKSSSVQKEENEKTLASIKSEANAAKAMAKGMESQLRTKFVHAEELKSTVSHVKKEMATLTSQSKREKKKLLDDIERLEDELQNAKAFSLEIEKKNETLQEQNRDLDNHLSEMIMLYNSLSSQYDKMYDEANRHESAMIEKLRRDRSKLATSIEKQRKIMQDYIVEQEKLLAQSSKEELSISEGLTCNKKNRSDAVDKIKEDFLAIRSKLSAKYFIAVDVLEDEQSQSVCRYSPTEKENERSSKERIPTSSMKSPSVHIDASFKDNRKEEGVRSLGLLDFLEENAQYNHRRKYVPKKKKDQIFHSPSMPVSRSKYTNSSAKRNSVPDSDEGHEKKIESRKCNKSSHFSPIQMRKIKSDIYDPRSAKQNFHLSQSKSRKPLHDENESVTVIDRYSTESQHSFSLDEFSDMDSRTSVEYSRFPRGMRNSMKRDLIRVRSVDSTGGH</sequence>
<organism evidence="2 3">
    <name type="scientific">Chaetoceros tenuissimus</name>
    <dbReference type="NCBI Taxonomy" id="426638"/>
    <lineage>
        <taxon>Eukaryota</taxon>
        <taxon>Sar</taxon>
        <taxon>Stramenopiles</taxon>
        <taxon>Ochrophyta</taxon>
        <taxon>Bacillariophyta</taxon>
        <taxon>Coscinodiscophyceae</taxon>
        <taxon>Chaetocerotophycidae</taxon>
        <taxon>Chaetocerotales</taxon>
        <taxon>Chaetocerotaceae</taxon>
        <taxon>Chaetoceros</taxon>
    </lineage>
</organism>
<feature type="region of interest" description="Disordered" evidence="1">
    <location>
        <begin position="599"/>
        <end position="637"/>
    </location>
</feature>
<feature type="compositionally biased region" description="Polar residues" evidence="1">
    <location>
        <begin position="680"/>
        <end position="698"/>
    </location>
</feature>
<evidence type="ECO:0000313" key="3">
    <source>
        <dbReference type="Proteomes" id="UP001054902"/>
    </source>
</evidence>
<keyword evidence="3" id="KW-1185">Reference proteome</keyword>
<dbReference type="Proteomes" id="UP001054902">
    <property type="component" value="Unassembled WGS sequence"/>
</dbReference>
<gene>
    <name evidence="2" type="ORF">CTEN210_11181</name>
</gene>
<proteinExistence type="predicted"/>
<feature type="compositionally biased region" description="Basic and acidic residues" evidence="1">
    <location>
        <begin position="606"/>
        <end position="619"/>
    </location>
</feature>
<feature type="compositionally biased region" description="Low complexity" evidence="1">
    <location>
        <begin position="28"/>
        <end position="38"/>
    </location>
</feature>
<protein>
    <submittedName>
        <fullName evidence="2">Uncharacterized protein</fullName>
    </submittedName>
</protein>
<reference evidence="2 3" key="1">
    <citation type="journal article" date="2021" name="Sci. Rep.">
        <title>The genome of the diatom Chaetoceros tenuissimus carries an ancient integrated fragment of an extant virus.</title>
        <authorList>
            <person name="Hongo Y."/>
            <person name="Kimura K."/>
            <person name="Takaki Y."/>
            <person name="Yoshida Y."/>
            <person name="Baba S."/>
            <person name="Kobayashi G."/>
            <person name="Nagasaki K."/>
            <person name="Hano T."/>
            <person name="Tomaru Y."/>
        </authorList>
    </citation>
    <scope>NUCLEOTIDE SEQUENCE [LARGE SCALE GENOMIC DNA]</scope>
    <source>
        <strain evidence="2 3">NIES-3715</strain>
    </source>
</reference>
<feature type="region of interest" description="Disordered" evidence="1">
    <location>
        <begin position="138"/>
        <end position="160"/>
    </location>
</feature>
<name>A0AAD3D119_9STRA</name>
<feature type="compositionally biased region" description="Basic and acidic residues" evidence="1">
    <location>
        <begin position="701"/>
        <end position="712"/>
    </location>
</feature>
<feature type="compositionally biased region" description="Basic and acidic residues" evidence="1">
    <location>
        <begin position="362"/>
        <end position="385"/>
    </location>
</feature>
<evidence type="ECO:0000256" key="1">
    <source>
        <dbReference type="SAM" id="MobiDB-lite"/>
    </source>
</evidence>
<feature type="region of interest" description="Disordered" evidence="1">
    <location>
        <begin position="663"/>
        <end position="719"/>
    </location>
</feature>
<feature type="region of interest" description="Disordered" evidence="1">
    <location>
        <begin position="362"/>
        <end position="387"/>
    </location>
</feature>
<comment type="caution">
    <text evidence="2">The sequence shown here is derived from an EMBL/GenBank/DDBJ whole genome shotgun (WGS) entry which is preliminary data.</text>
</comment>
<accession>A0AAD3D119</accession>
<evidence type="ECO:0000313" key="2">
    <source>
        <dbReference type="EMBL" id="GFH54705.1"/>
    </source>
</evidence>
<dbReference type="EMBL" id="BLLK01000047">
    <property type="protein sequence ID" value="GFH54705.1"/>
    <property type="molecule type" value="Genomic_DNA"/>
</dbReference>
<feature type="region of interest" description="Disordered" evidence="1">
    <location>
        <begin position="25"/>
        <end position="46"/>
    </location>
</feature>
<dbReference type="AlphaFoldDB" id="A0AAD3D119"/>